<evidence type="ECO:0000313" key="2">
    <source>
        <dbReference type="Proteomes" id="UP001219518"/>
    </source>
</evidence>
<evidence type="ECO:0000313" key="1">
    <source>
        <dbReference type="EMBL" id="KAK3908234.1"/>
    </source>
</evidence>
<dbReference type="AlphaFoldDB" id="A0AAE1GSN3"/>
<reference evidence="1" key="2">
    <citation type="journal article" date="2023" name="BMC Genomics">
        <title>Pest status, molecular evolution, and epigenetic factors derived from the genome assembly of Frankliniella fusca, a thysanopteran phytovirus vector.</title>
        <authorList>
            <person name="Catto M.A."/>
            <person name="Labadie P.E."/>
            <person name="Jacobson A.L."/>
            <person name="Kennedy G.G."/>
            <person name="Srinivasan R."/>
            <person name="Hunt B.G."/>
        </authorList>
    </citation>
    <scope>NUCLEOTIDE SEQUENCE</scope>
    <source>
        <strain evidence="1">PL_HMW_Pooled</strain>
    </source>
</reference>
<name>A0AAE1GSN3_9NEOP</name>
<dbReference type="EMBL" id="JAHWGI010000033">
    <property type="protein sequence ID" value="KAK3908234.1"/>
    <property type="molecule type" value="Genomic_DNA"/>
</dbReference>
<dbReference type="Proteomes" id="UP001219518">
    <property type="component" value="Unassembled WGS sequence"/>
</dbReference>
<keyword evidence="2" id="KW-1185">Reference proteome</keyword>
<sequence>MATEYYGFDKPWRLAVRSGRVLRLDGTRDGDKKYELKKDDILHYEETETKTDDSDKGSRYIARPRHITLRPSIRLITRHNTIPVRVLNDPKMSWDIKMLSIEMMILLLPQAISPWVWACTNHMRDMLWNFAEYEVWKY</sequence>
<organism evidence="1 2">
    <name type="scientific">Frankliniella fusca</name>
    <dbReference type="NCBI Taxonomy" id="407009"/>
    <lineage>
        <taxon>Eukaryota</taxon>
        <taxon>Metazoa</taxon>
        <taxon>Ecdysozoa</taxon>
        <taxon>Arthropoda</taxon>
        <taxon>Hexapoda</taxon>
        <taxon>Insecta</taxon>
        <taxon>Pterygota</taxon>
        <taxon>Neoptera</taxon>
        <taxon>Paraneoptera</taxon>
        <taxon>Thysanoptera</taxon>
        <taxon>Terebrantia</taxon>
        <taxon>Thripoidea</taxon>
        <taxon>Thripidae</taxon>
        <taxon>Frankliniella</taxon>
    </lineage>
</organism>
<accession>A0AAE1GSN3</accession>
<gene>
    <name evidence="1" type="ORF">KUF71_018747</name>
</gene>
<comment type="caution">
    <text evidence="1">The sequence shown here is derived from an EMBL/GenBank/DDBJ whole genome shotgun (WGS) entry which is preliminary data.</text>
</comment>
<protein>
    <submittedName>
        <fullName evidence="1">Phytochrome B</fullName>
    </submittedName>
</protein>
<proteinExistence type="predicted"/>
<reference evidence="1" key="1">
    <citation type="submission" date="2021-07" db="EMBL/GenBank/DDBJ databases">
        <authorList>
            <person name="Catto M.A."/>
            <person name="Jacobson A."/>
            <person name="Kennedy G."/>
            <person name="Labadie P."/>
            <person name="Hunt B.G."/>
            <person name="Srinivasan R."/>
        </authorList>
    </citation>
    <scope>NUCLEOTIDE SEQUENCE</scope>
    <source>
        <strain evidence="1">PL_HMW_Pooled</strain>
        <tissue evidence="1">Head</tissue>
    </source>
</reference>